<dbReference type="PANTHER" id="PTHR37418">
    <property type="entry name" value="3-KETO-5-AMINOHEXANOATE CLEAVAGE ENZYME-RELATED"/>
    <property type="match status" value="1"/>
</dbReference>
<keyword evidence="4" id="KW-0862">Zinc</keyword>
<name>A0ABV7KUP6_9PROT</name>
<dbReference type="InterPro" id="IPR008567">
    <property type="entry name" value="BKACE"/>
</dbReference>
<evidence type="ECO:0000256" key="1">
    <source>
        <dbReference type="ARBA" id="ARBA00001947"/>
    </source>
</evidence>
<evidence type="ECO:0000313" key="5">
    <source>
        <dbReference type="EMBL" id="MFC3226081.1"/>
    </source>
</evidence>
<comment type="caution">
    <text evidence="5">The sequence shown here is derived from an EMBL/GenBank/DDBJ whole genome shotgun (WGS) entry which is preliminary data.</text>
</comment>
<dbReference type="Gene3D" id="3.20.20.70">
    <property type="entry name" value="Aldolase class I"/>
    <property type="match status" value="1"/>
</dbReference>
<accession>A0ABV7KUP6</accession>
<keyword evidence="3" id="KW-0479">Metal-binding</keyword>
<reference evidence="6" key="1">
    <citation type="journal article" date="2019" name="Int. J. Syst. Evol. Microbiol.">
        <title>The Global Catalogue of Microorganisms (GCM) 10K type strain sequencing project: providing services to taxonomists for standard genome sequencing and annotation.</title>
        <authorList>
            <consortium name="The Broad Institute Genomics Platform"/>
            <consortium name="The Broad Institute Genome Sequencing Center for Infectious Disease"/>
            <person name="Wu L."/>
            <person name="Ma J."/>
        </authorList>
    </citation>
    <scope>NUCLEOTIDE SEQUENCE [LARGE SCALE GENOMIC DNA]</scope>
    <source>
        <strain evidence="6">KCTC 42964</strain>
    </source>
</reference>
<keyword evidence="6" id="KW-1185">Reference proteome</keyword>
<evidence type="ECO:0000256" key="4">
    <source>
        <dbReference type="ARBA" id="ARBA00022833"/>
    </source>
</evidence>
<proteinExistence type="predicted"/>
<dbReference type="RefSeq" id="WP_379897858.1">
    <property type="nucleotide sequence ID" value="NZ_JBHRTR010000007.1"/>
</dbReference>
<dbReference type="Pfam" id="PF05853">
    <property type="entry name" value="BKACE"/>
    <property type="match status" value="1"/>
</dbReference>
<sequence length="293" mass="30360">MQQDHAPIVLAVAPNGARRGKADHPALPLALPELAETAAACRAAGASMLHLHVRDPEGRHLLDAGAYRDAAGAIAERAGADFVVQLTTEAAGRYQSADQQALLHALPDAFAGAPLFVSLGLREVDAALRRDASGAAAGLSEAALAEMFAACRAGGIRFQVILYDAADLQRYLQLRRRGVIDDPRPALLFVLGRYSQDGQSRPDALLPFLAADLPDGASWMVCAFGAREAACALAAATLGGHVRLGFENNLHLADGSAAADNAALVTQLARGLPLAGRRAATTAEARACLGLPA</sequence>
<evidence type="ECO:0000256" key="2">
    <source>
        <dbReference type="ARBA" id="ARBA00022679"/>
    </source>
</evidence>
<dbReference type="EMBL" id="JBHRTR010000007">
    <property type="protein sequence ID" value="MFC3226081.1"/>
    <property type="molecule type" value="Genomic_DNA"/>
</dbReference>
<comment type="cofactor">
    <cofactor evidence="1">
        <name>Zn(2+)</name>
        <dbReference type="ChEBI" id="CHEBI:29105"/>
    </cofactor>
</comment>
<keyword evidence="2" id="KW-0808">Transferase</keyword>
<gene>
    <name evidence="5" type="ORF">ACFOGJ_02510</name>
</gene>
<dbReference type="PANTHER" id="PTHR37418:SF2">
    <property type="entry name" value="3-KETO-5-AMINOHEXANOATE CLEAVAGE ENZYME"/>
    <property type="match status" value="1"/>
</dbReference>
<dbReference type="InterPro" id="IPR013785">
    <property type="entry name" value="Aldolase_TIM"/>
</dbReference>
<protein>
    <submittedName>
        <fullName evidence="5">3-keto-5-aminohexanoate cleavage protein</fullName>
    </submittedName>
</protein>
<organism evidence="5 6">
    <name type="scientific">Marinibaculum pumilum</name>
    <dbReference type="NCBI Taxonomy" id="1766165"/>
    <lineage>
        <taxon>Bacteria</taxon>
        <taxon>Pseudomonadati</taxon>
        <taxon>Pseudomonadota</taxon>
        <taxon>Alphaproteobacteria</taxon>
        <taxon>Rhodospirillales</taxon>
        <taxon>Rhodospirillaceae</taxon>
        <taxon>Marinibaculum</taxon>
    </lineage>
</organism>
<dbReference type="Proteomes" id="UP001595528">
    <property type="component" value="Unassembled WGS sequence"/>
</dbReference>
<evidence type="ECO:0000256" key="3">
    <source>
        <dbReference type="ARBA" id="ARBA00022723"/>
    </source>
</evidence>
<evidence type="ECO:0000313" key="6">
    <source>
        <dbReference type="Proteomes" id="UP001595528"/>
    </source>
</evidence>